<dbReference type="Proteomes" id="UP001163324">
    <property type="component" value="Chromosome 4"/>
</dbReference>
<comment type="caution">
    <text evidence="1">The sequence shown here is derived from an EMBL/GenBank/DDBJ whole genome shotgun (WGS) entry which is preliminary data.</text>
</comment>
<reference evidence="1" key="1">
    <citation type="submission" date="2022-10" db="EMBL/GenBank/DDBJ databases">
        <title>Complete Genome of Trichothecium roseum strain YXFP-22015, a Plant Pathogen Isolated from Citrus.</title>
        <authorList>
            <person name="Wang Y."/>
            <person name="Zhu L."/>
        </authorList>
    </citation>
    <scope>NUCLEOTIDE SEQUENCE</scope>
    <source>
        <strain evidence="1">YXFP-22015</strain>
    </source>
</reference>
<gene>
    <name evidence="1" type="ORF">N3K66_004912</name>
</gene>
<proteinExistence type="predicted"/>
<organism evidence="1 2">
    <name type="scientific">Trichothecium roseum</name>
    <dbReference type="NCBI Taxonomy" id="47278"/>
    <lineage>
        <taxon>Eukaryota</taxon>
        <taxon>Fungi</taxon>
        <taxon>Dikarya</taxon>
        <taxon>Ascomycota</taxon>
        <taxon>Pezizomycotina</taxon>
        <taxon>Sordariomycetes</taxon>
        <taxon>Hypocreomycetidae</taxon>
        <taxon>Hypocreales</taxon>
        <taxon>Hypocreales incertae sedis</taxon>
        <taxon>Trichothecium</taxon>
    </lineage>
</organism>
<evidence type="ECO:0000313" key="1">
    <source>
        <dbReference type="EMBL" id="KAI9900650.1"/>
    </source>
</evidence>
<name>A0ACC0V403_9HYPO</name>
<keyword evidence="2" id="KW-1185">Reference proteome</keyword>
<sequence>MDPKDGEGDASQPALYVLDPFHPDAMEALAKCPGLRVVLPEEARASDYRQHADAVMLRSDTRVSAADLEACRKLKHIVKQGVGTDNIDLEAAERLGVHVYNTPGLNAEAVAELALALALSLARRVAEVDRRIRRGETVVRSQTLGKSLYGKTLGVVGMGHIGSAFARKWVGAMQGPVLAYDPSKSEEQVSSVAPGYCRQVGHMDELLGSADVISLHVPLTDSTRNLISRREFALMKSEAILLNCARGGIVNEEALADALGSGKLFGAGLDAMEVEPPTLETYGDLLDRAANLIITPHIGASTAEIQSQSGLAAVNTALAVLRGDGQGCNRVV</sequence>
<evidence type="ECO:0000313" key="2">
    <source>
        <dbReference type="Proteomes" id="UP001163324"/>
    </source>
</evidence>
<accession>A0ACC0V403</accession>
<protein>
    <submittedName>
        <fullName evidence="1">Uncharacterized protein</fullName>
    </submittedName>
</protein>
<dbReference type="EMBL" id="CM047943">
    <property type="protein sequence ID" value="KAI9900650.1"/>
    <property type="molecule type" value="Genomic_DNA"/>
</dbReference>